<dbReference type="PANTHER" id="PTHR11496:SF102">
    <property type="entry name" value="ALCOHOL DEHYDROGENASE 4"/>
    <property type="match status" value="1"/>
</dbReference>
<dbReference type="Pfam" id="PF00465">
    <property type="entry name" value="Fe-ADH"/>
    <property type="match status" value="1"/>
</dbReference>
<keyword evidence="4" id="KW-0520">NAD</keyword>
<dbReference type="FunFam" id="1.20.1090.10:FF:000001">
    <property type="entry name" value="Aldehyde-alcohol dehydrogenase"/>
    <property type="match status" value="1"/>
</dbReference>
<organism evidence="7 8">
    <name type="scientific">Photorhabdus temperata subsp. temperata Meg1</name>
    <dbReference type="NCBI Taxonomy" id="1393735"/>
    <lineage>
        <taxon>Bacteria</taxon>
        <taxon>Pseudomonadati</taxon>
        <taxon>Pseudomonadota</taxon>
        <taxon>Gammaproteobacteria</taxon>
        <taxon>Enterobacterales</taxon>
        <taxon>Morganellaceae</taxon>
        <taxon>Photorhabdus</taxon>
    </lineage>
</organism>
<dbReference type="PROSITE" id="PS00913">
    <property type="entry name" value="ADH_IRON_1"/>
    <property type="match status" value="1"/>
</dbReference>
<evidence type="ECO:0000313" key="8">
    <source>
        <dbReference type="Proteomes" id="UP000028002"/>
    </source>
</evidence>
<evidence type="ECO:0000256" key="1">
    <source>
        <dbReference type="ARBA" id="ARBA00001962"/>
    </source>
</evidence>
<keyword evidence="3 7" id="KW-0560">Oxidoreductase</keyword>
<gene>
    <name evidence="7" type="ORF">MEG1DRAFT_00880</name>
</gene>
<evidence type="ECO:0000256" key="2">
    <source>
        <dbReference type="ARBA" id="ARBA00007358"/>
    </source>
</evidence>
<reference evidence="7 8" key="1">
    <citation type="submission" date="2014-03" db="EMBL/GenBank/DDBJ databases">
        <title>Draft Genome of Photorhabdus temperata Meg1.</title>
        <authorList>
            <person name="Hurst S.G.IV."/>
            <person name="Morris K."/>
            <person name="Thomas K."/>
            <person name="Tisa L.S."/>
        </authorList>
    </citation>
    <scope>NUCLEOTIDE SEQUENCE [LARGE SCALE GENOMIC DNA]</scope>
    <source>
        <strain evidence="7 8">Meg1</strain>
    </source>
</reference>
<feature type="domain" description="Fe-containing alcohol dehydrogenase-like C-terminal" evidence="6">
    <location>
        <begin position="188"/>
        <end position="383"/>
    </location>
</feature>
<dbReference type="Pfam" id="PF25137">
    <property type="entry name" value="ADH_Fe_C"/>
    <property type="match status" value="1"/>
</dbReference>
<dbReference type="EMBL" id="JGVH01000009">
    <property type="protein sequence ID" value="KER04336.1"/>
    <property type="molecule type" value="Genomic_DNA"/>
</dbReference>
<dbReference type="InterPro" id="IPR056798">
    <property type="entry name" value="ADH_Fe_C"/>
</dbReference>
<dbReference type="AlphaFoldDB" id="A0A081S083"/>
<evidence type="ECO:0000313" key="7">
    <source>
        <dbReference type="EMBL" id="KER04336.1"/>
    </source>
</evidence>
<dbReference type="InterPro" id="IPR039697">
    <property type="entry name" value="Alcohol_dehydrogenase_Fe"/>
</dbReference>
<comment type="cofactor">
    <cofactor evidence="1">
        <name>Fe cation</name>
        <dbReference type="ChEBI" id="CHEBI:24875"/>
    </cofactor>
</comment>
<dbReference type="Proteomes" id="UP000028002">
    <property type="component" value="Unassembled WGS sequence"/>
</dbReference>
<comment type="caution">
    <text evidence="7">The sequence shown here is derived from an EMBL/GenBank/DDBJ whole genome shotgun (WGS) entry which is preliminary data.</text>
</comment>
<dbReference type="EC" id="1.1.1.1" evidence="7"/>
<accession>A0A081S083</accession>
<dbReference type="NCBIfam" id="NF007363">
    <property type="entry name" value="PRK09860.1"/>
    <property type="match status" value="1"/>
</dbReference>
<feature type="domain" description="Alcohol dehydrogenase iron-type/glycerol dehydrogenase GldA" evidence="5">
    <location>
        <begin position="13"/>
        <end position="177"/>
    </location>
</feature>
<dbReference type="PATRIC" id="fig|1393735.3.peg.905"/>
<dbReference type="CDD" id="cd08188">
    <property type="entry name" value="PDDH"/>
    <property type="match status" value="1"/>
</dbReference>
<dbReference type="RefSeq" id="WP_036837445.1">
    <property type="nucleotide sequence ID" value="NZ_CAWLUD010000009.1"/>
</dbReference>
<proteinExistence type="inferred from homology"/>
<evidence type="ECO:0000259" key="6">
    <source>
        <dbReference type="Pfam" id="PF25137"/>
    </source>
</evidence>
<name>A0A081S083_PHOTE</name>
<sequence>MMTTNFFMPLVNMIGVGCLVEAVNSMKDYGYKQAFIVTDHVLNEIGIVAKVQSLLADVGIESVVYDGTHPNPTTVNVSEGLDILRQHNSDCIISLGGGSPHDCAKAIMLVAANGGDIRDYVGTDRSSKPHLPLISINTTAGTASEMTRFCVITDVEHHVKMVITDKNITPVLSVNDPELMVGMPKSLTAATGMDAMTHAIESYVSVGANPITDACALKAITLISQSLRHAVEDGSNIKARENMAYAQFLAGMAFNSALLGYVHAMSHQLGGSYDLPHGVCNAVLLPHVQEFNAKVSADRLKDVAAAMGVDVRAMNDQQGGAACIAEIRKLSKDIGIPAGLAELNVKPEDLPMMATNALKDICCSTNPAQASHEEIVAIFKAAM</sequence>
<evidence type="ECO:0000256" key="3">
    <source>
        <dbReference type="ARBA" id="ARBA00023002"/>
    </source>
</evidence>
<dbReference type="PANTHER" id="PTHR11496">
    <property type="entry name" value="ALCOHOL DEHYDROGENASE"/>
    <property type="match status" value="1"/>
</dbReference>
<dbReference type="Gene3D" id="3.40.50.1970">
    <property type="match status" value="1"/>
</dbReference>
<dbReference type="GO" id="GO:0004022">
    <property type="term" value="F:alcohol dehydrogenase (NAD+) activity"/>
    <property type="evidence" value="ECO:0007669"/>
    <property type="project" value="UniProtKB-EC"/>
</dbReference>
<protein>
    <submittedName>
        <fullName evidence="7">Alcohol dehydrogenase, class IV</fullName>
        <ecNumber evidence="7">1.1.1.1</ecNumber>
    </submittedName>
</protein>
<dbReference type="FunFam" id="3.40.50.1970:FF:000003">
    <property type="entry name" value="Alcohol dehydrogenase, iron-containing"/>
    <property type="match status" value="1"/>
</dbReference>
<dbReference type="InterPro" id="IPR001670">
    <property type="entry name" value="ADH_Fe/GldA"/>
</dbReference>
<comment type="similarity">
    <text evidence="2">Belongs to the iron-containing alcohol dehydrogenase family.</text>
</comment>
<dbReference type="GO" id="GO:0046872">
    <property type="term" value="F:metal ion binding"/>
    <property type="evidence" value="ECO:0007669"/>
    <property type="project" value="InterPro"/>
</dbReference>
<dbReference type="InterPro" id="IPR018211">
    <property type="entry name" value="ADH_Fe_CS"/>
</dbReference>
<dbReference type="SUPFAM" id="SSF56796">
    <property type="entry name" value="Dehydroquinate synthase-like"/>
    <property type="match status" value="1"/>
</dbReference>
<dbReference type="Gene3D" id="1.20.1090.10">
    <property type="entry name" value="Dehydroquinate synthase-like - alpha domain"/>
    <property type="match status" value="1"/>
</dbReference>
<dbReference type="PROSITE" id="PS00060">
    <property type="entry name" value="ADH_IRON_2"/>
    <property type="match status" value="1"/>
</dbReference>
<evidence type="ECO:0000259" key="5">
    <source>
        <dbReference type="Pfam" id="PF00465"/>
    </source>
</evidence>
<evidence type="ECO:0000256" key="4">
    <source>
        <dbReference type="ARBA" id="ARBA00023027"/>
    </source>
</evidence>